<evidence type="ECO:0000313" key="5">
    <source>
        <dbReference type="Proteomes" id="UP000287401"/>
    </source>
</evidence>
<accession>A0A430BG14</accession>
<evidence type="ECO:0000259" key="3">
    <source>
        <dbReference type="Pfam" id="PF07510"/>
    </source>
</evidence>
<dbReference type="Pfam" id="PF03235">
    <property type="entry name" value="GmrSD_N"/>
    <property type="match status" value="1"/>
</dbReference>
<reference evidence="4 5" key="1">
    <citation type="submission" date="2018-07" db="EMBL/GenBank/DDBJ databases">
        <title>Genomic and Epidemiologic Investigation of an Indolent Hospital Outbreak.</title>
        <authorList>
            <person name="Johnson R.C."/>
            <person name="Deming C."/>
            <person name="Conlan S."/>
            <person name="Zellmer C.J."/>
            <person name="Michelin A.V."/>
            <person name="Lee-Lin S."/>
            <person name="Thomas P.J."/>
            <person name="Park M."/>
            <person name="Weingarten R.A."/>
            <person name="Less J."/>
            <person name="Dekker J.P."/>
            <person name="Frank K.M."/>
            <person name="Musser K.A."/>
            <person name="Mcquiston J.R."/>
            <person name="Henderson D.K."/>
            <person name="Lau A.F."/>
            <person name="Palmore T.N."/>
            <person name="Segre J.A."/>
        </authorList>
    </citation>
    <scope>NUCLEOTIDE SEQUENCE [LARGE SCALE GENOMIC DNA]</scope>
    <source>
        <strain evidence="4 5">SK-NIH.Env6_1116</strain>
    </source>
</reference>
<sequence length="635" mass="72666">MDADDHKVEAVLKEDRRFIVPLYQRKYQWAEHRLLPFWEDVQAKAAEVLTGESKFEHYMGALIIAPVDIGSQIGKTPVVQVVDGQQRLTTFQLFLVALREVARRHSLEDFIGHIDGYLFNNRKSKDVDPLTRFKLTPTPSDRAIFHDLMELEYAQVIQKYRHLFWGQTVPKNTEFPAFRAYFLFVKWIEEFLANGPTDEAPPSDEEEINSESATEDDSEEVVSDRLEALLNAVLDRLKLVVISLGENDDAQVIFETLNSKGEPLLAMDLVRNNIFHRAEKQGAQVEELYRKLWDPLDAPWWREPAPNARPTRPRIDHFLAHTLAAETGGKISMRELYAEYRDFAVPRGRPRFANVEDELELIEHYAPLYETLEGRIAGDADLTWFGRKMSAWQTTTVYPVALQLGADGVSQSTRRSVTKLLYSYIVRRALCGLTTKNLNNVFQGIALRFHQDGASIETFRSFFDGRSGDSIRFPNDGELRAGILTGNAYAIAPQPRLVDILWELEIASRSNFAEKHERPAGLWVEHVMPQTWTEKWPFVDGDYVEPFTDDPPSASRRSMVNSLGNLTLITGALNISAGNRGFDEKKDKFAEHTGLFLNKWFVSRDAWNEDDIRERGERLSDLAAQLWPSLETNFS</sequence>
<dbReference type="InterPro" id="IPR011089">
    <property type="entry name" value="GmrSD_C"/>
</dbReference>
<feature type="compositionally biased region" description="Acidic residues" evidence="1">
    <location>
        <begin position="201"/>
        <end position="220"/>
    </location>
</feature>
<comment type="caution">
    <text evidence="4">The sequence shown here is derived from an EMBL/GenBank/DDBJ whole genome shotgun (WGS) entry which is preliminary data.</text>
</comment>
<dbReference type="PANTHER" id="PTHR35149:SF1">
    <property type="entry name" value="DUF5655 DOMAIN-CONTAINING PROTEIN"/>
    <property type="match status" value="1"/>
</dbReference>
<evidence type="ECO:0000256" key="1">
    <source>
        <dbReference type="SAM" id="MobiDB-lite"/>
    </source>
</evidence>
<gene>
    <name evidence="4" type="ORF">DAH51_24125</name>
</gene>
<dbReference type="Proteomes" id="UP000287401">
    <property type="component" value="Unassembled WGS sequence"/>
</dbReference>
<evidence type="ECO:0000313" key="4">
    <source>
        <dbReference type="EMBL" id="RSU48391.1"/>
    </source>
</evidence>
<dbReference type="Pfam" id="PF07510">
    <property type="entry name" value="GmrSD_C"/>
    <property type="match status" value="1"/>
</dbReference>
<dbReference type="RefSeq" id="WP_125999945.1">
    <property type="nucleotide sequence ID" value="NZ_QRAL01000046.1"/>
</dbReference>
<organism evidence="4 5">
    <name type="scientific">Sphingobium yanoikuyae</name>
    <name type="common">Sphingomonas yanoikuyae</name>
    <dbReference type="NCBI Taxonomy" id="13690"/>
    <lineage>
        <taxon>Bacteria</taxon>
        <taxon>Pseudomonadati</taxon>
        <taxon>Pseudomonadota</taxon>
        <taxon>Alphaproteobacteria</taxon>
        <taxon>Sphingomonadales</taxon>
        <taxon>Sphingomonadaceae</taxon>
        <taxon>Sphingobium</taxon>
    </lineage>
</organism>
<dbReference type="PANTHER" id="PTHR35149">
    <property type="entry name" value="SLL5132 PROTEIN"/>
    <property type="match status" value="1"/>
</dbReference>
<feature type="domain" description="GmrSD restriction endonucleases C-terminal" evidence="3">
    <location>
        <begin position="477"/>
        <end position="620"/>
    </location>
</feature>
<feature type="region of interest" description="Disordered" evidence="1">
    <location>
        <begin position="195"/>
        <end position="220"/>
    </location>
</feature>
<dbReference type="AlphaFoldDB" id="A0A430BG14"/>
<dbReference type="EMBL" id="QRAL01000046">
    <property type="protein sequence ID" value="RSU48391.1"/>
    <property type="molecule type" value="Genomic_DNA"/>
</dbReference>
<feature type="domain" description="GmrSD restriction endonucleases N-terminal" evidence="2">
    <location>
        <begin position="10"/>
        <end position="275"/>
    </location>
</feature>
<name>A0A430BG14_SPHYA</name>
<proteinExistence type="predicted"/>
<protein>
    <submittedName>
        <fullName evidence="4">DUF262 domain-containing protein</fullName>
    </submittedName>
</protein>
<evidence type="ECO:0000259" key="2">
    <source>
        <dbReference type="Pfam" id="PF03235"/>
    </source>
</evidence>
<dbReference type="InterPro" id="IPR004919">
    <property type="entry name" value="GmrSD_N"/>
</dbReference>